<accession>A0A382UCG1</accession>
<protein>
    <recommendedName>
        <fullName evidence="2">TAXI family TRAP transporter solute-binding subunit</fullName>
    </recommendedName>
</protein>
<dbReference type="PROSITE" id="PS51257">
    <property type="entry name" value="PROKAR_LIPOPROTEIN"/>
    <property type="match status" value="1"/>
</dbReference>
<dbReference type="EMBL" id="UINC01142849">
    <property type="protein sequence ID" value="SVD31431.1"/>
    <property type="molecule type" value="Genomic_DNA"/>
</dbReference>
<proteinExistence type="predicted"/>
<reference evidence="1" key="1">
    <citation type="submission" date="2018-05" db="EMBL/GenBank/DDBJ databases">
        <authorList>
            <person name="Lanie J.A."/>
            <person name="Ng W.-L."/>
            <person name="Kazmierczak K.M."/>
            <person name="Andrzejewski T.M."/>
            <person name="Davidsen T.M."/>
            <person name="Wayne K.J."/>
            <person name="Tettelin H."/>
            <person name="Glass J.I."/>
            <person name="Rusch D."/>
            <person name="Podicherti R."/>
            <person name="Tsui H.-C.T."/>
            <person name="Winkler M.E."/>
        </authorList>
    </citation>
    <scope>NUCLEOTIDE SEQUENCE</scope>
</reference>
<feature type="non-terminal residue" evidence="1">
    <location>
        <position position="151"/>
    </location>
</feature>
<dbReference type="Pfam" id="PF16868">
    <property type="entry name" value="NMT1_3"/>
    <property type="match status" value="1"/>
</dbReference>
<dbReference type="Gene3D" id="3.40.190.10">
    <property type="entry name" value="Periplasmic binding protein-like II"/>
    <property type="match status" value="1"/>
</dbReference>
<name>A0A382UCG1_9ZZZZ</name>
<dbReference type="AlphaFoldDB" id="A0A382UCG1"/>
<dbReference type="PANTHER" id="PTHR42941:SF1">
    <property type="entry name" value="SLL1037 PROTEIN"/>
    <property type="match status" value="1"/>
</dbReference>
<sequence length="151" mass="16053">MVRFLVIFSVFLSVSCDVTQTQNELRIGTASLGGAYYPIGQGISSLVTQYVEDVSMVPVVTRGAIANPRLLATRDIEMGLTNADLAYFAYQGMDPYSEPLNVVVAGVLHPSVLHLVTLAESGIESFDQLRGKRVALGPAGGPTVALAQLLL</sequence>
<dbReference type="PANTHER" id="PTHR42941">
    <property type="entry name" value="SLL1037 PROTEIN"/>
    <property type="match status" value="1"/>
</dbReference>
<dbReference type="NCBIfam" id="TIGR02122">
    <property type="entry name" value="TRAP_TAXI"/>
    <property type="match status" value="1"/>
</dbReference>
<organism evidence="1">
    <name type="scientific">marine metagenome</name>
    <dbReference type="NCBI Taxonomy" id="408172"/>
    <lineage>
        <taxon>unclassified sequences</taxon>
        <taxon>metagenomes</taxon>
        <taxon>ecological metagenomes</taxon>
    </lineage>
</organism>
<dbReference type="SUPFAM" id="SSF53850">
    <property type="entry name" value="Periplasmic binding protein-like II"/>
    <property type="match status" value="1"/>
</dbReference>
<evidence type="ECO:0000313" key="1">
    <source>
        <dbReference type="EMBL" id="SVD31431.1"/>
    </source>
</evidence>
<gene>
    <name evidence="1" type="ORF">METZ01_LOCUS384285</name>
</gene>
<dbReference type="InterPro" id="IPR011852">
    <property type="entry name" value="TRAP_TAXI"/>
</dbReference>
<evidence type="ECO:0008006" key="2">
    <source>
        <dbReference type="Google" id="ProtNLM"/>
    </source>
</evidence>